<dbReference type="AlphaFoldDB" id="A0A5M5ZP59"/>
<accession>A0A5M5ZP59</accession>
<sequence>MEVTIEHAFCTYCKEVTELYFLLINTILFSINEKELRSNIELLWKAVPIDKYFTYGYGAHHLWVCQRQPSDMNKVFEHRIMIARF</sequence>
<gene>
    <name evidence="1" type="ORF">F2Y61_20985</name>
</gene>
<dbReference type="EMBL" id="VVZB01000021">
    <property type="protein sequence ID" value="KAA5379369.1"/>
    <property type="molecule type" value="Genomic_DNA"/>
</dbReference>
<proteinExistence type="predicted"/>
<evidence type="ECO:0000313" key="2">
    <source>
        <dbReference type="Proteomes" id="UP000347681"/>
    </source>
</evidence>
<protein>
    <submittedName>
        <fullName evidence="1">Uncharacterized protein</fullName>
    </submittedName>
</protein>
<dbReference type="RefSeq" id="WP_149941244.1">
    <property type="nucleotide sequence ID" value="NZ_VVZB01000021.1"/>
</dbReference>
<name>A0A5M5ZP59_9BACT</name>
<reference evidence="1 2" key="1">
    <citation type="journal article" date="2019" name="Nat. Med.">
        <title>A library of human gut bacterial isolates paired with longitudinal multiomics data enables mechanistic microbiome research.</title>
        <authorList>
            <person name="Poyet M."/>
            <person name="Groussin M."/>
            <person name="Gibbons S.M."/>
            <person name="Avila-Pacheco J."/>
            <person name="Jiang X."/>
            <person name="Kearney S.M."/>
            <person name="Perrotta A.R."/>
            <person name="Berdy B."/>
            <person name="Zhao S."/>
            <person name="Lieberman T.D."/>
            <person name="Swanson P.K."/>
            <person name="Smith M."/>
            <person name="Roesemann S."/>
            <person name="Alexander J.E."/>
            <person name="Rich S.A."/>
            <person name="Livny J."/>
            <person name="Vlamakis H."/>
            <person name="Clish C."/>
            <person name="Bullock K."/>
            <person name="Deik A."/>
            <person name="Scott J."/>
            <person name="Pierce K.A."/>
            <person name="Xavier R.J."/>
            <person name="Alm E.J."/>
        </authorList>
    </citation>
    <scope>NUCLEOTIDE SEQUENCE [LARGE SCALE GENOMIC DNA]</scope>
    <source>
        <strain evidence="1 2">BIOML-A5</strain>
    </source>
</reference>
<organism evidence="1 2">
    <name type="scientific">Phocaeicola dorei</name>
    <dbReference type="NCBI Taxonomy" id="357276"/>
    <lineage>
        <taxon>Bacteria</taxon>
        <taxon>Pseudomonadati</taxon>
        <taxon>Bacteroidota</taxon>
        <taxon>Bacteroidia</taxon>
        <taxon>Bacteroidales</taxon>
        <taxon>Bacteroidaceae</taxon>
        <taxon>Phocaeicola</taxon>
    </lineage>
</organism>
<dbReference type="Proteomes" id="UP000347681">
    <property type="component" value="Unassembled WGS sequence"/>
</dbReference>
<comment type="caution">
    <text evidence="1">The sequence shown here is derived from an EMBL/GenBank/DDBJ whole genome shotgun (WGS) entry which is preliminary data.</text>
</comment>
<evidence type="ECO:0000313" key="1">
    <source>
        <dbReference type="EMBL" id="KAA5379369.1"/>
    </source>
</evidence>